<evidence type="ECO:0000256" key="1">
    <source>
        <dbReference type="SAM" id="Phobius"/>
    </source>
</evidence>
<feature type="transmembrane region" description="Helical" evidence="1">
    <location>
        <begin position="103"/>
        <end position="121"/>
    </location>
</feature>
<feature type="transmembrane region" description="Helical" evidence="1">
    <location>
        <begin position="368"/>
        <end position="388"/>
    </location>
</feature>
<proteinExistence type="predicted"/>
<keyword evidence="1" id="KW-1133">Transmembrane helix</keyword>
<feature type="transmembrane region" description="Helical" evidence="1">
    <location>
        <begin position="227"/>
        <end position="249"/>
    </location>
</feature>
<dbReference type="EMBL" id="FOSL01000008">
    <property type="protein sequence ID" value="SFK54485.1"/>
    <property type="molecule type" value="Genomic_DNA"/>
</dbReference>
<name>A0A1I4ADH7_9HYPH</name>
<feature type="transmembrane region" description="Helical" evidence="1">
    <location>
        <begin position="204"/>
        <end position="220"/>
    </location>
</feature>
<keyword evidence="3" id="KW-1185">Reference proteome</keyword>
<sequence length="457" mass="49989">MVNRDPFRLWVSRNLQPIAFLGAYFATIVAGNVIFATPLGTASLKATGFSPRILDMDQMFTPGYWALLLCPFVLTPLVVYLTKRGAQPLIAKASAILPDFSGVEYLVFLSVCYAFVFYQFWQADVAALFLSGTDAVSSVNARFAIHDRIGYGTLMVLQALLPFLAIYSMLRWMRSGGRFWLVAMVGNIFMMSILLIMLNMKWPVLLFYIGLVMAVFVNAKRHAYVKAAIGTIFLVASFLMISSFVYRLAPETQADEPKIAAVEPTFAKTKVARASRIAAETSTQAFTHAPTILFAALNRMAVIYPYYYQTFTTEGAVCGGILEQAKPGPKCRASTFIYSRIFGVAEGYTDKGTSPQSVHISGYAMGGWPMALLALACGSFLVGLFACLPLDKNTSIGSLAVVGALAGYHLSQVPGEGVILFDHGLLWTFLMLGIFMAWRGVLRILGQSPATQMKPAE</sequence>
<evidence type="ECO:0000313" key="2">
    <source>
        <dbReference type="EMBL" id="SFK54485.1"/>
    </source>
</evidence>
<organism evidence="2 3">
    <name type="scientific">Neomesorhizobium albiziae</name>
    <dbReference type="NCBI Taxonomy" id="335020"/>
    <lineage>
        <taxon>Bacteria</taxon>
        <taxon>Pseudomonadati</taxon>
        <taxon>Pseudomonadota</taxon>
        <taxon>Alphaproteobacteria</taxon>
        <taxon>Hyphomicrobiales</taxon>
        <taxon>Phyllobacteriaceae</taxon>
        <taxon>Neomesorhizobium</taxon>
    </lineage>
</organism>
<keyword evidence="1" id="KW-0812">Transmembrane</keyword>
<feature type="transmembrane region" description="Helical" evidence="1">
    <location>
        <begin position="21"/>
        <end position="44"/>
    </location>
</feature>
<feature type="transmembrane region" description="Helical" evidence="1">
    <location>
        <begin position="395"/>
        <end position="413"/>
    </location>
</feature>
<feature type="transmembrane region" description="Helical" evidence="1">
    <location>
        <begin position="179"/>
        <end position="198"/>
    </location>
</feature>
<dbReference type="AlphaFoldDB" id="A0A1I4ADH7"/>
<evidence type="ECO:0000313" key="3">
    <source>
        <dbReference type="Proteomes" id="UP000323300"/>
    </source>
</evidence>
<feature type="transmembrane region" description="Helical" evidence="1">
    <location>
        <begin position="149"/>
        <end position="167"/>
    </location>
</feature>
<keyword evidence="1" id="KW-0472">Membrane</keyword>
<feature type="transmembrane region" description="Helical" evidence="1">
    <location>
        <begin position="425"/>
        <end position="445"/>
    </location>
</feature>
<protein>
    <recommendedName>
        <fullName evidence="4">Oligosaccharide repeat unit polymerase</fullName>
    </recommendedName>
</protein>
<feature type="transmembrane region" description="Helical" evidence="1">
    <location>
        <begin position="64"/>
        <end position="82"/>
    </location>
</feature>
<gene>
    <name evidence="2" type="ORF">SAMN04488498_1082</name>
</gene>
<dbReference type="Proteomes" id="UP000323300">
    <property type="component" value="Unassembled WGS sequence"/>
</dbReference>
<reference evidence="2 3" key="1">
    <citation type="submission" date="2016-10" db="EMBL/GenBank/DDBJ databases">
        <authorList>
            <person name="Varghese N."/>
            <person name="Submissions S."/>
        </authorList>
    </citation>
    <scope>NUCLEOTIDE SEQUENCE [LARGE SCALE GENOMIC DNA]</scope>
    <source>
        <strain evidence="2 3">DSM 21822</strain>
    </source>
</reference>
<accession>A0A1I4ADH7</accession>
<evidence type="ECO:0008006" key="4">
    <source>
        <dbReference type="Google" id="ProtNLM"/>
    </source>
</evidence>